<proteinExistence type="predicted"/>
<reference evidence="2" key="1">
    <citation type="journal article" date="2019" name="bioRxiv">
        <title>Genomics, evolutionary history and diagnostics of the Alternaria alternata species group including apple and Asian pear pathotypes.</title>
        <authorList>
            <person name="Armitage A.D."/>
            <person name="Cockerton H.M."/>
            <person name="Sreenivasaprasad S."/>
            <person name="Woodhall J.W."/>
            <person name="Lane C.R."/>
            <person name="Harrison R.J."/>
            <person name="Clarkson J.P."/>
        </authorList>
    </citation>
    <scope>NUCLEOTIDE SEQUENCE [LARGE SCALE GENOMIC DNA]</scope>
    <source>
        <strain evidence="2">FERA 1177</strain>
    </source>
</reference>
<organism evidence="1 2">
    <name type="scientific">Alternaria alternata</name>
    <name type="common">Alternaria rot fungus</name>
    <name type="synonym">Torula alternata</name>
    <dbReference type="NCBI Taxonomy" id="5599"/>
    <lineage>
        <taxon>Eukaryota</taxon>
        <taxon>Fungi</taxon>
        <taxon>Dikarya</taxon>
        <taxon>Ascomycota</taxon>
        <taxon>Pezizomycotina</taxon>
        <taxon>Dothideomycetes</taxon>
        <taxon>Pleosporomycetidae</taxon>
        <taxon>Pleosporales</taxon>
        <taxon>Pleosporineae</taxon>
        <taxon>Pleosporaceae</taxon>
        <taxon>Alternaria</taxon>
        <taxon>Alternaria sect. Alternaria</taxon>
        <taxon>Alternaria alternata complex</taxon>
    </lineage>
</organism>
<gene>
    <name evidence="1" type="ORF">AA0117_g817</name>
</gene>
<dbReference type="AlphaFoldDB" id="A0A4Q4NWS7"/>
<sequence length="76" mass="8438">MPTDDSVNGIDDGIDYDEDKWLFFIYLKPQQVLDKIARILPALSSSSPAIALLMESILRTCQISATFARTSNSEVT</sequence>
<name>A0A4Q4NWS7_ALTAL</name>
<accession>A0A4Q4NWS7</accession>
<comment type="caution">
    <text evidence="1">The sequence shown here is derived from an EMBL/GenBank/DDBJ whole genome shotgun (WGS) entry which is preliminary data.</text>
</comment>
<evidence type="ECO:0000313" key="1">
    <source>
        <dbReference type="EMBL" id="RYN84591.1"/>
    </source>
</evidence>
<dbReference type="EMBL" id="PDXD01000001">
    <property type="protein sequence ID" value="RYN84591.1"/>
    <property type="molecule type" value="Genomic_DNA"/>
</dbReference>
<evidence type="ECO:0000313" key="2">
    <source>
        <dbReference type="Proteomes" id="UP000291422"/>
    </source>
</evidence>
<dbReference type="Proteomes" id="UP000291422">
    <property type="component" value="Unassembled WGS sequence"/>
</dbReference>
<protein>
    <submittedName>
        <fullName evidence="1">Uncharacterized protein</fullName>
    </submittedName>
</protein>